<protein>
    <submittedName>
        <fullName evidence="1">Uncharacterized protein</fullName>
    </submittedName>
</protein>
<reference evidence="2" key="1">
    <citation type="submission" date="2016-10" db="EMBL/GenBank/DDBJ databases">
        <title>Comparative genomics uncovers the prolific and rare metabolic potential of the cyanobacterial genus Moorea.</title>
        <authorList>
            <person name="Leao T."/>
            <person name="Castelao G."/>
            <person name="Korobeynikov A."/>
            <person name="Monroe E.A."/>
            <person name="Podell S."/>
            <person name="Glukhov E."/>
            <person name="Allen E."/>
            <person name="Gerwick W.H."/>
            <person name="Gerwick L."/>
        </authorList>
    </citation>
    <scope>NUCLEOTIDE SEQUENCE [LARGE SCALE GENOMIC DNA]</scope>
    <source>
        <strain evidence="2">JHB</strain>
    </source>
</reference>
<accession>A0A1D9FYS8</accession>
<dbReference type="AlphaFoldDB" id="A0A1D9FYS8"/>
<dbReference type="EMBL" id="CP017708">
    <property type="protein sequence ID" value="AOY80481.1"/>
    <property type="molecule type" value="Genomic_DNA"/>
</dbReference>
<proteinExistence type="predicted"/>
<evidence type="ECO:0000313" key="2">
    <source>
        <dbReference type="Proteomes" id="UP000176944"/>
    </source>
</evidence>
<dbReference type="Proteomes" id="UP000176944">
    <property type="component" value="Chromosome"/>
</dbReference>
<evidence type="ECO:0000313" key="1">
    <source>
        <dbReference type="EMBL" id="AOY80481.1"/>
    </source>
</evidence>
<sequence>MNFPPKRGVNIRNKGLKKNWVLTLPGYPRCEGKLRPWRQQPIRLCLGIPMPLRMGRFKDNLGYLREA</sequence>
<gene>
    <name evidence="1" type="ORF">BJP36_11715</name>
</gene>
<name>A0A1D9FYS8_MOOP1</name>
<organism evidence="1 2">
    <name type="scientific">Moorena producens (strain JHB)</name>
    <dbReference type="NCBI Taxonomy" id="1454205"/>
    <lineage>
        <taxon>Bacteria</taxon>
        <taxon>Bacillati</taxon>
        <taxon>Cyanobacteriota</taxon>
        <taxon>Cyanophyceae</taxon>
        <taxon>Coleofasciculales</taxon>
        <taxon>Coleofasciculaceae</taxon>
        <taxon>Moorena</taxon>
    </lineage>
</organism>